<name>A0A133U420_9EURY</name>
<dbReference type="AlphaFoldDB" id="A0A133U420"/>
<proteinExistence type="predicted"/>
<protein>
    <submittedName>
        <fullName evidence="1">Uncharacterized protein</fullName>
    </submittedName>
</protein>
<dbReference type="EMBL" id="LHXJ01000110">
    <property type="protein sequence ID" value="KXA88941.1"/>
    <property type="molecule type" value="Genomic_DNA"/>
</dbReference>
<accession>A0A133U420</accession>
<comment type="caution">
    <text evidence="1">The sequence shown here is derived from an EMBL/GenBank/DDBJ whole genome shotgun (WGS) entry which is preliminary data.</text>
</comment>
<organism evidence="1 2">
    <name type="scientific">candidate division MSBL1 archaeon SCGC-AAA259A05</name>
    <dbReference type="NCBI Taxonomy" id="1698259"/>
    <lineage>
        <taxon>Archaea</taxon>
        <taxon>Methanobacteriati</taxon>
        <taxon>Methanobacteriota</taxon>
        <taxon>candidate division MSBL1</taxon>
    </lineage>
</organism>
<dbReference type="Proteomes" id="UP000070163">
    <property type="component" value="Unassembled WGS sequence"/>
</dbReference>
<sequence>MKEGKKRISVIVQEGDHERWKEYAERTDRSVSGLVRRSVNRSIGSEGLGPKIDRIESKLDLVLAHLGVDLEEAEI</sequence>
<gene>
    <name evidence="1" type="ORF">AKJ57_06085</name>
</gene>
<evidence type="ECO:0000313" key="1">
    <source>
        <dbReference type="EMBL" id="KXA88941.1"/>
    </source>
</evidence>
<keyword evidence="2" id="KW-1185">Reference proteome</keyword>
<reference evidence="1 2" key="1">
    <citation type="journal article" date="2016" name="Sci. Rep.">
        <title>Metabolic traits of an uncultured archaeal lineage -MSBL1- from brine pools of the Red Sea.</title>
        <authorList>
            <person name="Mwirichia R."/>
            <person name="Alam I."/>
            <person name="Rashid M."/>
            <person name="Vinu M."/>
            <person name="Ba-Alawi W."/>
            <person name="Anthony Kamau A."/>
            <person name="Kamanda Ngugi D."/>
            <person name="Goker M."/>
            <person name="Klenk H.P."/>
            <person name="Bajic V."/>
            <person name="Stingl U."/>
        </authorList>
    </citation>
    <scope>NUCLEOTIDE SEQUENCE [LARGE SCALE GENOMIC DNA]</scope>
    <source>
        <strain evidence="1">SCGC-AAA259A05</strain>
    </source>
</reference>
<evidence type="ECO:0000313" key="2">
    <source>
        <dbReference type="Proteomes" id="UP000070163"/>
    </source>
</evidence>